<evidence type="ECO:0000313" key="3">
    <source>
        <dbReference type="Proteomes" id="UP000228635"/>
    </source>
</evidence>
<dbReference type="InterPro" id="IPR036397">
    <property type="entry name" value="RNaseH_sf"/>
</dbReference>
<dbReference type="Pfam" id="PF10108">
    <property type="entry name" value="DNA_pol_B_exo2"/>
    <property type="match status" value="1"/>
</dbReference>
<name>A0A2M6WH31_9BACT</name>
<evidence type="ECO:0000313" key="2">
    <source>
        <dbReference type="EMBL" id="PIT92102.1"/>
    </source>
</evidence>
<organism evidence="2 3">
    <name type="scientific">Candidatus Harrisonbacteria bacterium CG10_big_fil_rev_8_21_14_0_10_42_17</name>
    <dbReference type="NCBI Taxonomy" id="1974584"/>
    <lineage>
        <taxon>Bacteria</taxon>
        <taxon>Candidatus Harrisoniibacteriota</taxon>
    </lineage>
</organism>
<dbReference type="AlphaFoldDB" id="A0A2M6WH31"/>
<evidence type="ECO:0000259" key="1">
    <source>
        <dbReference type="Pfam" id="PF10108"/>
    </source>
</evidence>
<accession>A0A2M6WH31</accession>
<reference evidence="3" key="1">
    <citation type="submission" date="2017-09" db="EMBL/GenBank/DDBJ databases">
        <title>Depth-based differentiation of microbial function through sediment-hosted aquifers and enrichment of novel symbionts in the deep terrestrial subsurface.</title>
        <authorList>
            <person name="Probst A.J."/>
            <person name="Ladd B."/>
            <person name="Jarett J.K."/>
            <person name="Geller-Mcgrath D.E."/>
            <person name="Sieber C.M.K."/>
            <person name="Emerson J.B."/>
            <person name="Anantharaman K."/>
            <person name="Thomas B.C."/>
            <person name="Malmstrom R."/>
            <person name="Stieglmeier M."/>
            <person name="Klingl A."/>
            <person name="Woyke T."/>
            <person name="Ryan C.M."/>
            <person name="Banfield J.F."/>
        </authorList>
    </citation>
    <scope>NUCLEOTIDE SEQUENCE [LARGE SCALE GENOMIC DNA]</scope>
</reference>
<feature type="domain" description="Predicted 3'-5' exonuclease PolB-like" evidence="1">
    <location>
        <begin position="83"/>
        <end position="223"/>
    </location>
</feature>
<dbReference type="Proteomes" id="UP000228635">
    <property type="component" value="Unassembled WGS sequence"/>
</dbReference>
<dbReference type="SUPFAM" id="SSF53098">
    <property type="entry name" value="Ribonuclease H-like"/>
    <property type="match status" value="1"/>
</dbReference>
<dbReference type="InterPro" id="IPR012337">
    <property type="entry name" value="RNaseH-like_sf"/>
</dbReference>
<dbReference type="InterPro" id="IPR019288">
    <property type="entry name" value="3'-5'_exonuclease_PolB-like"/>
</dbReference>
<proteinExistence type="predicted"/>
<dbReference type="GO" id="GO:0003676">
    <property type="term" value="F:nucleic acid binding"/>
    <property type="evidence" value="ECO:0007669"/>
    <property type="project" value="InterPro"/>
</dbReference>
<dbReference type="Gene3D" id="3.30.420.10">
    <property type="entry name" value="Ribonuclease H-like superfamily/Ribonuclease H"/>
    <property type="match status" value="1"/>
</dbReference>
<comment type="caution">
    <text evidence="2">The sequence shown here is derived from an EMBL/GenBank/DDBJ whole genome shotgun (WGS) entry which is preliminary data.</text>
</comment>
<protein>
    <recommendedName>
        <fullName evidence="1">Predicted 3'-5' exonuclease PolB-like domain-containing protein</fullName>
    </recommendedName>
</protein>
<sequence>MPKKLIFDIETAGESFDAMDKTTQSVLTRWIKKEAKSEEDYAEKLGELKDELVFSPLTGSIVAIGVLDVDKGEGAVFFQGDKKTENFEEDKIRYRVKDEVGILEEFWRIAGEYEVFITFNGRGFDAPFMNVRSAIHNIKPTKNLLTNRYLQYQPYDAQHIDLQDQLTFYGAMRKKGALHVWARAFGIKSPKEDGVSGDDVTRLFNEKKYLDIARYNARDLWATKELFEIWNAYLRF</sequence>
<gene>
    <name evidence="2" type="ORF">COU08_04595</name>
</gene>
<dbReference type="EMBL" id="PFBA01000035">
    <property type="protein sequence ID" value="PIT92102.1"/>
    <property type="molecule type" value="Genomic_DNA"/>
</dbReference>